<accession>A0A917H1U8</accession>
<gene>
    <name evidence="1" type="ORF">GCM10011374_30210</name>
</gene>
<evidence type="ECO:0000313" key="1">
    <source>
        <dbReference type="EMBL" id="GGG64531.1"/>
    </source>
</evidence>
<name>A0A917H1U8_9MICC</name>
<dbReference type="Proteomes" id="UP000638848">
    <property type="component" value="Unassembled WGS sequence"/>
</dbReference>
<keyword evidence="2" id="KW-1185">Reference proteome</keyword>
<reference evidence="1" key="2">
    <citation type="submission" date="2020-09" db="EMBL/GenBank/DDBJ databases">
        <authorList>
            <person name="Sun Q."/>
            <person name="Zhou Y."/>
        </authorList>
    </citation>
    <scope>NUCLEOTIDE SEQUENCE</scope>
    <source>
        <strain evidence="1">CGMCC 1.12187</strain>
    </source>
</reference>
<dbReference type="EMBL" id="BMEQ01000019">
    <property type="protein sequence ID" value="GGG64531.1"/>
    <property type="molecule type" value="Genomic_DNA"/>
</dbReference>
<reference evidence="1" key="1">
    <citation type="journal article" date="2014" name="Int. J. Syst. Evol. Microbiol.">
        <title>Complete genome sequence of Corynebacterium casei LMG S-19264T (=DSM 44701T), isolated from a smear-ripened cheese.</title>
        <authorList>
            <consortium name="US DOE Joint Genome Institute (JGI-PGF)"/>
            <person name="Walter F."/>
            <person name="Albersmeier A."/>
            <person name="Kalinowski J."/>
            <person name="Ruckert C."/>
        </authorList>
    </citation>
    <scope>NUCLEOTIDE SEQUENCE</scope>
    <source>
        <strain evidence="1">CGMCC 1.12187</strain>
    </source>
</reference>
<sequence>MYRSATETQTAAEFAADTAGHRLEVLHEEGLYRHLHCSAGGRIAQSFSIITAPGVLTFTGDRGHYVFAGHRDMLACFDDESVNVSYWVERFKACDIARPLREFSAEALAQSLEDAIAGDDEIDEDTAAAARAEILGAADAQDAQERAEDFTCNGATAFPDVWEWDHEDYTPDTYWCRYALQWAVARYRAHQVHGAGAGRDRRRTLRYPRRRDYCRLSARPRGQGRP</sequence>
<dbReference type="AlphaFoldDB" id="A0A917H1U8"/>
<dbReference type="RefSeq" id="WP_188538672.1">
    <property type="nucleotide sequence ID" value="NZ_BMEQ01000019.1"/>
</dbReference>
<evidence type="ECO:0000313" key="2">
    <source>
        <dbReference type="Proteomes" id="UP000638848"/>
    </source>
</evidence>
<protein>
    <submittedName>
        <fullName evidence="1">Uncharacterized protein</fullName>
    </submittedName>
</protein>
<organism evidence="1 2">
    <name type="scientific">Kocuria dechangensis</name>
    <dbReference type="NCBI Taxonomy" id="1176249"/>
    <lineage>
        <taxon>Bacteria</taxon>
        <taxon>Bacillati</taxon>
        <taxon>Actinomycetota</taxon>
        <taxon>Actinomycetes</taxon>
        <taxon>Micrococcales</taxon>
        <taxon>Micrococcaceae</taxon>
        <taxon>Kocuria</taxon>
    </lineage>
</organism>
<comment type="caution">
    <text evidence="1">The sequence shown here is derived from an EMBL/GenBank/DDBJ whole genome shotgun (WGS) entry which is preliminary data.</text>
</comment>
<proteinExistence type="predicted"/>